<gene>
    <name evidence="1" type="ORF">JD81_05836</name>
</gene>
<reference evidence="1 2" key="1">
    <citation type="submission" date="2019-07" db="EMBL/GenBank/DDBJ databases">
        <title>R&amp;d 2014.</title>
        <authorList>
            <person name="Klenk H.-P."/>
        </authorList>
    </citation>
    <scope>NUCLEOTIDE SEQUENCE [LARGE SCALE GENOMIC DNA]</scope>
    <source>
        <strain evidence="1 2">DSM 43912</strain>
    </source>
</reference>
<dbReference type="OrthoDB" id="4565797at2"/>
<protein>
    <submittedName>
        <fullName evidence="1">Uncharacterized protein</fullName>
    </submittedName>
</protein>
<evidence type="ECO:0000313" key="2">
    <source>
        <dbReference type="Proteomes" id="UP000319728"/>
    </source>
</evidence>
<accession>A0A562WQ53</accession>
<comment type="caution">
    <text evidence="1">The sequence shown here is derived from an EMBL/GenBank/DDBJ whole genome shotgun (WGS) entry which is preliminary data.</text>
</comment>
<evidence type="ECO:0000313" key="1">
    <source>
        <dbReference type="EMBL" id="TWJ32261.1"/>
    </source>
</evidence>
<dbReference type="EMBL" id="VLLP01000001">
    <property type="protein sequence ID" value="TWJ32261.1"/>
    <property type="molecule type" value="Genomic_DNA"/>
</dbReference>
<dbReference type="AlphaFoldDB" id="A0A562WQ53"/>
<organism evidence="1 2">
    <name type="scientific">Micromonospora sagamiensis</name>
    <dbReference type="NCBI Taxonomy" id="47875"/>
    <lineage>
        <taxon>Bacteria</taxon>
        <taxon>Bacillati</taxon>
        <taxon>Actinomycetota</taxon>
        <taxon>Actinomycetes</taxon>
        <taxon>Micromonosporales</taxon>
        <taxon>Micromonosporaceae</taxon>
        <taxon>Micromonospora</taxon>
    </lineage>
</organism>
<proteinExistence type="predicted"/>
<dbReference type="RefSeq" id="WP_145821573.1">
    <property type="nucleotide sequence ID" value="NZ_AP023438.1"/>
</dbReference>
<dbReference type="Proteomes" id="UP000319728">
    <property type="component" value="Unassembled WGS sequence"/>
</dbReference>
<sequence>MGHMLLAVLMPGTATAGSVDADHVHLGDDFVELIHLVNGGPPLIDTLRRGRAWGYRWLRLSVTKEHYGIRVTRAGPDEA</sequence>
<name>A0A562WQ53_9ACTN</name>
<keyword evidence="2" id="KW-1185">Reference proteome</keyword>